<dbReference type="EMBL" id="FNBZ01000004">
    <property type="protein sequence ID" value="SDG53699.1"/>
    <property type="molecule type" value="Genomic_DNA"/>
</dbReference>
<dbReference type="InterPro" id="IPR039425">
    <property type="entry name" value="RNA_pol_sigma-70-like"/>
</dbReference>
<dbReference type="InterPro" id="IPR036388">
    <property type="entry name" value="WH-like_DNA-bd_sf"/>
</dbReference>
<evidence type="ECO:0000259" key="7">
    <source>
        <dbReference type="Pfam" id="PF04542"/>
    </source>
</evidence>
<dbReference type="PANTHER" id="PTHR43133">
    <property type="entry name" value="RNA POLYMERASE ECF-TYPE SIGMA FACTO"/>
    <property type="match status" value="1"/>
</dbReference>
<keyword evidence="5 6" id="KW-0804">Transcription</keyword>
<evidence type="ECO:0000256" key="6">
    <source>
        <dbReference type="RuleBase" id="RU000716"/>
    </source>
</evidence>
<dbReference type="SUPFAM" id="SSF88946">
    <property type="entry name" value="Sigma2 domain of RNA polymerase sigma factors"/>
    <property type="match status" value="1"/>
</dbReference>
<dbReference type="InterPro" id="IPR013325">
    <property type="entry name" value="RNA_pol_sigma_r2"/>
</dbReference>
<dbReference type="InterPro" id="IPR013324">
    <property type="entry name" value="RNA_pol_sigma_r3/r4-like"/>
</dbReference>
<evidence type="ECO:0000313" key="9">
    <source>
        <dbReference type="EMBL" id="SDG53699.1"/>
    </source>
</evidence>
<evidence type="ECO:0000256" key="4">
    <source>
        <dbReference type="ARBA" id="ARBA00023125"/>
    </source>
</evidence>
<dbReference type="Gene3D" id="1.10.10.10">
    <property type="entry name" value="Winged helix-like DNA-binding domain superfamily/Winged helix DNA-binding domain"/>
    <property type="match status" value="1"/>
</dbReference>
<dbReference type="Pfam" id="PF04542">
    <property type="entry name" value="Sigma70_r2"/>
    <property type="match status" value="1"/>
</dbReference>
<feature type="domain" description="RNA polymerase sigma factor 70 region 4 type 2" evidence="8">
    <location>
        <begin position="121"/>
        <end position="172"/>
    </location>
</feature>
<gene>
    <name evidence="9" type="ORF">SAMN05421844_104282</name>
</gene>
<comment type="similarity">
    <text evidence="1 6">Belongs to the sigma-70 factor family. ECF subfamily.</text>
</comment>
<dbReference type="SUPFAM" id="SSF88659">
    <property type="entry name" value="Sigma3 and sigma4 domains of RNA polymerase sigma factors"/>
    <property type="match status" value="1"/>
</dbReference>
<dbReference type="NCBIfam" id="TIGR02937">
    <property type="entry name" value="sigma70-ECF"/>
    <property type="match status" value="1"/>
</dbReference>
<dbReference type="InterPro" id="IPR014284">
    <property type="entry name" value="RNA_pol_sigma-70_dom"/>
</dbReference>
<evidence type="ECO:0000256" key="3">
    <source>
        <dbReference type="ARBA" id="ARBA00023082"/>
    </source>
</evidence>
<dbReference type="Proteomes" id="UP000199468">
    <property type="component" value="Unassembled WGS sequence"/>
</dbReference>
<dbReference type="InterPro" id="IPR000838">
    <property type="entry name" value="RNA_pol_sigma70_ECF_CS"/>
</dbReference>
<keyword evidence="2 6" id="KW-0805">Transcription regulation</keyword>
<feature type="domain" description="RNA polymerase sigma-70 region 2" evidence="7">
    <location>
        <begin position="32"/>
        <end position="94"/>
    </location>
</feature>
<organism evidence="9 10">
    <name type="scientific">Bosea robiniae</name>
    <dbReference type="NCBI Taxonomy" id="1036780"/>
    <lineage>
        <taxon>Bacteria</taxon>
        <taxon>Pseudomonadati</taxon>
        <taxon>Pseudomonadota</taxon>
        <taxon>Alphaproteobacteria</taxon>
        <taxon>Hyphomicrobiales</taxon>
        <taxon>Boseaceae</taxon>
        <taxon>Bosea</taxon>
    </lineage>
</organism>
<dbReference type="RefSeq" id="WP_082617664.1">
    <property type="nucleotide sequence ID" value="NZ_FNBZ01000004.1"/>
</dbReference>
<reference evidence="9 10" key="1">
    <citation type="submission" date="2016-10" db="EMBL/GenBank/DDBJ databases">
        <authorList>
            <person name="Varghese N."/>
            <person name="Submissions S."/>
        </authorList>
    </citation>
    <scope>NUCLEOTIDE SEQUENCE [LARGE SCALE GENOMIC DNA]</scope>
    <source>
        <strain evidence="9 10">DSM 26672</strain>
    </source>
</reference>
<dbReference type="PROSITE" id="PS01063">
    <property type="entry name" value="SIGMA70_ECF"/>
    <property type="match status" value="1"/>
</dbReference>
<protein>
    <recommendedName>
        <fullName evidence="6">RNA polymerase sigma factor</fullName>
    </recommendedName>
</protein>
<keyword evidence="10" id="KW-1185">Reference proteome</keyword>
<proteinExistence type="inferred from homology"/>
<evidence type="ECO:0000256" key="1">
    <source>
        <dbReference type="ARBA" id="ARBA00010641"/>
    </source>
</evidence>
<accession>A0ABY0P1D7</accession>
<evidence type="ECO:0000256" key="2">
    <source>
        <dbReference type="ARBA" id="ARBA00023015"/>
    </source>
</evidence>
<dbReference type="Pfam" id="PF08281">
    <property type="entry name" value="Sigma70_r4_2"/>
    <property type="match status" value="1"/>
</dbReference>
<comment type="caution">
    <text evidence="9">The sequence shown here is derived from an EMBL/GenBank/DDBJ whole genome shotgun (WGS) entry which is preliminary data.</text>
</comment>
<evidence type="ECO:0000259" key="8">
    <source>
        <dbReference type="Pfam" id="PF08281"/>
    </source>
</evidence>
<name>A0ABY0P1D7_9HYPH</name>
<evidence type="ECO:0000256" key="5">
    <source>
        <dbReference type="ARBA" id="ARBA00023163"/>
    </source>
</evidence>
<sequence>MSPSDIAPANQTEALARERRTEDFKDGLIREIPNLRAFAASLSGSMQLADDLVQDTLLKAWGNSDKFEPGTSLRAWLFTILRNTYYSLYRKRGREVQDSEGTYAERMATHGNQESHLDLADFRKALAKLPEEQREVLIMVGATGLSYEEAAEICGVAIGTIKSRVNRARTKLAELLSIGSVDDLGPGRTSAAAMQRVGSEPVGS</sequence>
<keyword evidence="4 6" id="KW-0238">DNA-binding</keyword>
<keyword evidence="3 6" id="KW-0731">Sigma factor</keyword>
<evidence type="ECO:0000313" key="10">
    <source>
        <dbReference type="Proteomes" id="UP000199468"/>
    </source>
</evidence>
<dbReference type="CDD" id="cd06171">
    <property type="entry name" value="Sigma70_r4"/>
    <property type="match status" value="1"/>
</dbReference>
<dbReference type="InterPro" id="IPR007627">
    <property type="entry name" value="RNA_pol_sigma70_r2"/>
</dbReference>
<dbReference type="Gene3D" id="1.10.1740.10">
    <property type="match status" value="1"/>
</dbReference>
<dbReference type="PANTHER" id="PTHR43133:SF25">
    <property type="entry name" value="RNA POLYMERASE SIGMA FACTOR RFAY-RELATED"/>
    <property type="match status" value="1"/>
</dbReference>
<dbReference type="InterPro" id="IPR013249">
    <property type="entry name" value="RNA_pol_sigma70_r4_t2"/>
</dbReference>
<dbReference type="NCBIfam" id="NF009199">
    <property type="entry name" value="PRK12547.1"/>
    <property type="match status" value="1"/>
</dbReference>